<dbReference type="RefSeq" id="WP_230549150.1">
    <property type="nucleotide sequence ID" value="NZ_JAJISD010000001.1"/>
</dbReference>
<dbReference type="InterPro" id="IPR052067">
    <property type="entry name" value="Metal_resp_HTH_trans_reg"/>
</dbReference>
<dbReference type="PANTHER" id="PTHR35790:SF4">
    <property type="entry name" value="HTH-TYPE TRANSCRIPTIONAL REGULATOR PCHR"/>
    <property type="match status" value="1"/>
</dbReference>
<protein>
    <submittedName>
        <fullName evidence="5">MarR family transcriptional regulator</fullName>
    </submittedName>
</protein>
<evidence type="ECO:0000256" key="3">
    <source>
        <dbReference type="ARBA" id="ARBA00023163"/>
    </source>
</evidence>
<keyword evidence="1" id="KW-0805">Transcription regulation</keyword>
<keyword evidence="6" id="KW-1185">Reference proteome</keyword>
<dbReference type="Pfam" id="PF12802">
    <property type="entry name" value="MarR_2"/>
    <property type="match status" value="1"/>
</dbReference>
<dbReference type="InterPro" id="IPR036390">
    <property type="entry name" value="WH_DNA-bd_sf"/>
</dbReference>
<organism evidence="5 6">
    <name type="scientific">Reyranella aquatilis</name>
    <dbReference type="NCBI Taxonomy" id="2035356"/>
    <lineage>
        <taxon>Bacteria</taxon>
        <taxon>Pseudomonadati</taxon>
        <taxon>Pseudomonadota</taxon>
        <taxon>Alphaproteobacteria</taxon>
        <taxon>Hyphomicrobiales</taxon>
        <taxon>Reyranellaceae</taxon>
        <taxon>Reyranella</taxon>
    </lineage>
</organism>
<dbReference type="Proteomes" id="UP001198862">
    <property type="component" value="Unassembled WGS sequence"/>
</dbReference>
<name>A0ABS8KPG7_9HYPH</name>
<gene>
    <name evidence="5" type="ORF">LJ725_03120</name>
</gene>
<evidence type="ECO:0000313" key="5">
    <source>
        <dbReference type="EMBL" id="MCC8427941.1"/>
    </source>
</evidence>
<dbReference type="PROSITE" id="PS50995">
    <property type="entry name" value="HTH_MARR_2"/>
    <property type="match status" value="1"/>
</dbReference>
<dbReference type="SMART" id="SM00347">
    <property type="entry name" value="HTH_MARR"/>
    <property type="match status" value="1"/>
</dbReference>
<sequence>MTVEAQALELEKFLPYRLSVLSQLVSESLHDLYAGPFELSVTQWRVMAALGRFAPLTASEVGQRIVMDKVAVSRAVAGLMQRGMVERATDREDRRRAPLRLTPKGRTVHAQIVPLALGYEADLYRALSAAERETLNSLCDRLFAHAKLLRNGA</sequence>
<dbReference type="EMBL" id="JAJISD010000001">
    <property type="protein sequence ID" value="MCC8427941.1"/>
    <property type="molecule type" value="Genomic_DNA"/>
</dbReference>
<comment type="caution">
    <text evidence="5">The sequence shown here is derived from an EMBL/GenBank/DDBJ whole genome shotgun (WGS) entry which is preliminary data.</text>
</comment>
<feature type="domain" description="HTH marR-type" evidence="4">
    <location>
        <begin position="11"/>
        <end position="144"/>
    </location>
</feature>
<keyword evidence="2" id="KW-0238">DNA-binding</keyword>
<dbReference type="Gene3D" id="1.10.10.10">
    <property type="entry name" value="Winged helix-like DNA-binding domain superfamily/Winged helix DNA-binding domain"/>
    <property type="match status" value="1"/>
</dbReference>
<dbReference type="PRINTS" id="PR00598">
    <property type="entry name" value="HTHMARR"/>
</dbReference>
<reference evidence="5 6" key="1">
    <citation type="submission" date="2021-11" db="EMBL/GenBank/DDBJ databases">
        <authorList>
            <person name="Lee D.-H."/>
            <person name="Kim S.-B."/>
        </authorList>
    </citation>
    <scope>NUCLEOTIDE SEQUENCE [LARGE SCALE GENOMIC DNA]</scope>
    <source>
        <strain evidence="5 6">KCTC 52223</strain>
    </source>
</reference>
<evidence type="ECO:0000313" key="6">
    <source>
        <dbReference type="Proteomes" id="UP001198862"/>
    </source>
</evidence>
<accession>A0ABS8KPG7</accession>
<evidence type="ECO:0000259" key="4">
    <source>
        <dbReference type="PROSITE" id="PS50995"/>
    </source>
</evidence>
<dbReference type="SUPFAM" id="SSF46785">
    <property type="entry name" value="Winged helix' DNA-binding domain"/>
    <property type="match status" value="1"/>
</dbReference>
<dbReference type="InterPro" id="IPR036388">
    <property type="entry name" value="WH-like_DNA-bd_sf"/>
</dbReference>
<proteinExistence type="predicted"/>
<keyword evidence="3" id="KW-0804">Transcription</keyword>
<evidence type="ECO:0000256" key="2">
    <source>
        <dbReference type="ARBA" id="ARBA00023125"/>
    </source>
</evidence>
<dbReference type="InterPro" id="IPR000835">
    <property type="entry name" value="HTH_MarR-typ"/>
</dbReference>
<evidence type="ECO:0000256" key="1">
    <source>
        <dbReference type="ARBA" id="ARBA00023015"/>
    </source>
</evidence>
<dbReference type="PANTHER" id="PTHR35790">
    <property type="entry name" value="HTH-TYPE TRANSCRIPTIONAL REGULATOR PCHR"/>
    <property type="match status" value="1"/>
</dbReference>